<dbReference type="ExpressionAtlas" id="A0A3L6DVL8">
    <property type="expression patterns" value="baseline and differential"/>
</dbReference>
<evidence type="ECO:0000256" key="1">
    <source>
        <dbReference type="SAM" id="Phobius"/>
    </source>
</evidence>
<dbReference type="PANTHER" id="PTHR33130:SF33">
    <property type="entry name" value="PUTATIVE (DUF1639)-RELATED"/>
    <property type="match status" value="1"/>
</dbReference>
<dbReference type="AlphaFoldDB" id="A0A3L6DVL8"/>
<keyword evidence="1" id="KW-0812">Transmembrane</keyword>
<proteinExistence type="predicted"/>
<feature type="transmembrane region" description="Helical" evidence="1">
    <location>
        <begin position="14"/>
        <end position="34"/>
    </location>
</feature>
<dbReference type="PANTHER" id="PTHR33130">
    <property type="entry name" value="PUTATIVE (DUF1639)-RELATED"/>
    <property type="match status" value="1"/>
</dbReference>
<comment type="caution">
    <text evidence="2">The sequence shown here is derived from an EMBL/GenBank/DDBJ whole genome shotgun (WGS) entry which is preliminary data.</text>
</comment>
<name>A0A3L6DVL8_MAIZE</name>
<sequence>MAATAILPELGTQVLIPVAAPVGISFSVVQWVLVSKVRLTPERRADGGGAVKSSPSDYLIEEEEGLNDHNVVVKCAEIQNAISKDNEQTQVHRARHQYRKLRGSAVRIHVRKLCKTLCPVLHHYDGPKFRLELSIAEDRRGPSSLDKAHRSTMDAVYHHHHHHQESPLMGNGAATATAGEKLGVERFELSLIYISLSRKEKDDDFLAMKGTKLPQRPKKRVKNVDKTLQVLNTWPEIDLILYF</sequence>
<gene>
    <name evidence="2" type="primary">AVP_3</name>
    <name evidence="2" type="ORF">Zm00014a_021031</name>
</gene>
<dbReference type="Pfam" id="PF07797">
    <property type="entry name" value="DUF1639"/>
    <property type="match status" value="1"/>
</dbReference>
<keyword evidence="1" id="KW-1133">Transmembrane helix</keyword>
<dbReference type="InterPro" id="IPR012438">
    <property type="entry name" value="DUF1639"/>
</dbReference>
<keyword evidence="1" id="KW-0472">Membrane</keyword>
<organism evidence="2">
    <name type="scientific">Zea mays</name>
    <name type="common">Maize</name>
    <dbReference type="NCBI Taxonomy" id="4577"/>
    <lineage>
        <taxon>Eukaryota</taxon>
        <taxon>Viridiplantae</taxon>
        <taxon>Streptophyta</taxon>
        <taxon>Embryophyta</taxon>
        <taxon>Tracheophyta</taxon>
        <taxon>Spermatophyta</taxon>
        <taxon>Magnoliopsida</taxon>
        <taxon>Liliopsida</taxon>
        <taxon>Poales</taxon>
        <taxon>Poaceae</taxon>
        <taxon>PACMAD clade</taxon>
        <taxon>Panicoideae</taxon>
        <taxon>Andropogonodae</taxon>
        <taxon>Andropogoneae</taxon>
        <taxon>Tripsacinae</taxon>
        <taxon>Zea</taxon>
    </lineage>
</organism>
<accession>A0A3L6DVL8</accession>
<evidence type="ECO:0000313" key="2">
    <source>
        <dbReference type="EMBL" id="PWZ12764.1"/>
    </source>
</evidence>
<reference evidence="2" key="1">
    <citation type="journal article" date="2018" name="Nat. Genet.">
        <title>Extensive intraspecific gene order and gene structural variations between Mo17 and other maize genomes.</title>
        <authorList>
            <person name="Sun S."/>
            <person name="Zhou Y."/>
            <person name="Chen J."/>
            <person name="Shi J."/>
            <person name="Zhao H."/>
            <person name="Zhao H."/>
            <person name="Song W."/>
            <person name="Zhang M."/>
            <person name="Cui Y."/>
            <person name="Dong X."/>
            <person name="Liu H."/>
            <person name="Ma X."/>
            <person name="Jiao Y."/>
            <person name="Wang B."/>
            <person name="Wei X."/>
            <person name="Stein J.C."/>
            <person name="Glaubitz J.C."/>
            <person name="Lu F."/>
            <person name="Yu G."/>
            <person name="Liang C."/>
            <person name="Fengler K."/>
            <person name="Li B."/>
            <person name="Rafalski A."/>
            <person name="Schnable P.S."/>
            <person name="Ware D.H."/>
            <person name="Buckler E.S."/>
            <person name="Lai J."/>
        </authorList>
    </citation>
    <scope>NUCLEOTIDE SEQUENCE [LARGE SCALE GENOMIC DNA]</scope>
    <source>
        <tissue evidence="2">Seedling</tissue>
    </source>
</reference>
<dbReference type="Proteomes" id="UP000251960">
    <property type="component" value="Chromosome 7"/>
</dbReference>
<dbReference type="EMBL" id="NCVQ01000008">
    <property type="protein sequence ID" value="PWZ12764.1"/>
    <property type="molecule type" value="Genomic_DNA"/>
</dbReference>
<protein>
    <submittedName>
        <fullName evidence="2">Pyrophosphate-energized vacuolar membrane proton pump</fullName>
    </submittedName>
</protein>